<dbReference type="Proteomes" id="UP000326169">
    <property type="component" value="Unassembled WGS sequence"/>
</dbReference>
<gene>
    <name evidence="3" type="ORF">NIES46_02570</name>
</gene>
<dbReference type="Pfam" id="PF12770">
    <property type="entry name" value="CHAT"/>
    <property type="match status" value="1"/>
</dbReference>
<evidence type="ECO:0000313" key="4">
    <source>
        <dbReference type="Proteomes" id="UP000326169"/>
    </source>
</evidence>
<feature type="coiled-coil region" evidence="1">
    <location>
        <begin position="742"/>
        <end position="769"/>
    </location>
</feature>
<dbReference type="PANTHER" id="PTHR10098:SF108">
    <property type="entry name" value="TETRATRICOPEPTIDE REPEAT PROTEIN 28"/>
    <property type="match status" value="1"/>
</dbReference>
<dbReference type="SUPFAM" id="SSF48452">
    <property type="entry name" value="TPR-like"/>
    <property type="match status" value="3"/>
</dbReference>
<accession>A0A5M3T2W2</accession>
<sequence>MDEERSQAYLSLIQELLECPSGEEPQILKSHLELLDEGFVQVCEWAAAQFQEAEHNEEAEFVRNVARRIGVFLAQGAVQPSQSEITPAEYKTFLQEALRLTRESGFSPSVVYPFLDSHGDKLNQDLIALIPAFATSTNIATLFSFANLVQQFPRGQRAINLEIAITIYTKALDFFDGQNNGTAWATIQNILGNAYLYRLQGERAENIEEAIRRYQAALEVYAPSAYLEEWAMTQNNLGEAYRNRIRGERGENLERAIGYYEAALEVRTRSAYPEQWAMSQNNLGNAYLYRIQGEQAENLDQAIGHYAAALEVYTLSAYPEDWADTQNNLGNAYSDRIRGERSENIEQAIACYEAALEVRTRSAFPEDWADTQNNLGLAYWKRIRGERGENIERAIRYSEAAFEIYTPSAYPEKWAMSQNNLGLAYLYRIRGERADNLELAIRSFEGALEVRTSSACPEQWAEAQNNLAIAYSNRIRGKEAENQERAIGCLEAALEVYTSSAYPEKWAMTQNNLGEAYRNRIRGEEAGNQERAIGCLEAALEVYTSSAYPEKWAITQNNLGNAYCQRIQGERAENIERAIACYEAALEVRTRNAFPQYWARTQHNLAIAYSHRIRGELADNIEEAIRCFQAALEVFTPSAFPLNCLETGRNLGNLGYDLQNWEIAIEGYNQAILAIEQSRYWATSEATKRELIANSLDIYQKMVQACINHQDYPQALLTVERSKSRTLLELLDSANLYPKNATDAQKQRISDLRRQIASYQQQLAYTSRDTLTPATEKHPNQPSPETLIRQQLQAANQQFQDLLTELDDPNFTLTQQVPAQLPDLRRLLPPQTALIEWYLPREAESGFYAFLVTRRDEQIQITPHPFSAEDRQHLDQALQDYRSDYGKPSWNQQLPQRLETLSGALQLPRLLAELSEIQHLILIPHRELHLIPLHALPVSLPSPSGGEGKPLQDWFPVQYAPSCQILNNLQQRPPLNRETVPFFAIQNPTEDLDYAEWGVELLLRQFSPHQVLRRDQATRANLTQPHTQTFLEQSHAVHFGCHGEFDEANPLNAYLKLANGEKLTFLEIFNGLNIPLCRLLVLSACKTGLVETSHTDDYVGLSSAFFYAGARTVVASLWNVDELAATLVTLRLYQILPDYPSVTVALQAAQTWLRGLSSAEILDWLKHEQKATEEEVEEVEDRLSLFDDNPPFANAYYWSAFTAIGN</sequence>
<dbReference type="InterPro" id="IPR006597">
    <property type="entry name" value="Sel1-like"/>
</dbReference>
<evidence type="ECO:0000313" key="3">
    <source>
        <dbReference type="EMBL" id="GCE92221.1"/>
    </source>
</evidence>
<keyword evidence="1" id="KW-0175">Coiled coil</keyword>
<dbReference type="EMBL" id="BIMW01000004">
    <property type="protein sequence ID" value="GCE92221.1"/>
    <property type="molecule type" value="Genomic_DNA"/>
</dbReference>
<evidence type="ECO:0000256" key="1">
    <source>
        <dbReference type="SAM" id="Coils"/>
    </source>
</evidence>
<evidence type="ECO:0000259" key="2">
    <source>
        <dbReference type="Pfam" id="PF12770"/>
    </source>
</evidence>
<dbReference type="InterPro" id="IPR024983">
    <property type="entry name" value="CHAT_dom"/>
</dbReference>
<dbReference type="Gene3D" id="1.25.40.10">
    <property type="entry name" value="Tetratricopeptide repeat domain"/>
    <property type="match status" value="4"/>
</dbReference>
<keyword evidence="4" id="KW-1185">Reference proteome</keyword>
<reference evidence="3 4" key="1">
    <citation type="journal article" date="2019" name="J Genomics">
        <title>The Draft Genome of a Hydrogen-producing Cyanobacterium, Arthrospira platensis NIES-46.</title>
        <authorList>
            <person name="Suzuki S."/>
            <person name="Yamaguchi H."/>
            <person name="Kawachi M."/>
        </authorList>
    </citation>
    <scope>NUCLEOTIDE SEQUENCE [LARGE SCALE GENOMIC DNA]</scope>
    <source>
        <strain evidence="3 4">NIES-46</strain>
    </source>
</reference>
<dbReference type="InterPro" id="IPR019734">
    <property type="entry name" value="TPR_rpt"/>
</dbReference>
<proteinExistence type="predicted"/>
<dbReference type="InterPro" id="IPR011990">
    <property type="entry name" value="TPR-like_helical_dom_sf"/>
</dbReference>
<feature type="domain" description="CHAT" evidence="2">
    <location>
        <begin position="898"/>
        <end position="1206"/>
    </location>
</feature>
<dbReference type="PANTHER" id="PTHR10098">
    <property type="entry name" value="RAPSYN-RELATED"/>
    <property type="match status" value="1"/>
</dbReference>
<dbReference type="Pfam" id="PF08238">
    <property type="entry name" value="Sel1"/>
    <property type="match status" value="7"/>
</dbReference>
<protein>
    <submittedName>
        <fullName evidence="3">TPR domain protein</fullName>
    </submittedName>
</protein>
<dbReference type="Pfam" id="PF13374">
    <property type="entry name" value="TPR_10"/>
    <property type="match status" value="2"/>
</dbReference>
<organism evidence="3 4">
    <name type="scientific">Limnospira platensis NIES-46</name>
    <dbReference type="NCBI Taxonomy" id="1236695"/>
    <lineage>
        <taxon>Bacteria</taxon>
        <taxon>Bacillati</taxon>
        <taxon>Cyanobacteriota</taxon>
        <taxon>Cyanophyceae</taxon>
        <taxon>Oscillatoriophycideae</taxon>
        <taxon>Oscillatoriales</taxon>
        <taxon>Sirenicapillariaceae</taxon>
        <taxon>Limnospira</taxon>
    </lineage>
</organism>
<dbReference type="SMART" id="SM00028">
    <property type="entry name" value="TPR"/>
    <property type="match status" value="8"/>
</dbReference>
<feature type="coiled-coil region" evidence="1">
    <location>
        <begin position="1162"/>
        <end position="1189"/>
    </location>
</feature>
<comment type="caution">
    <text evidence="3">The sequence shown here is derived from an EMBL/GenBank/DDBJ whole genome shotgun (WGS) entry which is preliminary data.</text>
</comment>
<name>A0A5M3T2W2_LIMPL</name>